<evidence type="ECO:0000313" key="1">
    <source>
        <dbReference type="EMBL" id="KAI5659852.1"/>
    </source>
</evidence>
<gene>
    <name evidence="1" type="ORF">M9H77_28645</name>
</gene>
<comment type="caution">
    <text evidence="1">The sequence shown here is derived from an EMBL/GenBank/DDBJ whole genome shotgun (WGS) entry which is preliminary data.</text>
</comment>
<reference evidence="2" key="1">
    <citation type="journal article" date="2023" name="Nat. Plants">
        <title>Single-cell RNA sequencing provides a high-resolution roadmap for understanding the multicellular compartmentation of specialized metabolism.</title>
        <authorList>
            <person name="Sun S."/>
            <person name="Shen X."/>
            <person name="Li Y."/>
            <person name="Li Y."/>
            <person name="Wang S."/>
            <person name="Li R."/>
            <person name="Zhang H."/>
            <person name="Shen G."/>
            <person name="Guo B."/>
            <person name="Wei J."/>
            <person name="Xu J."/>
            <person name="St-Pierre B."/>
            <person name="Chen S."/>
            <person name="Sun C."/>
        </authorList>
    </citation>
    <scope>NUCLEOTIDE SEQUENCE [LARGE SCALE GENOMIC DNA]</scope>
</reference>
<protein>
    <submittedName>
        <fullName evidence="1">Uncharacterized protein</fullName>
    </submittedName>
</protein>
<organism evidence="1 2">
    <name type="scientific">Catharanthus roseus</name>
    <name type="common">Madagascar periwinkle</name>
    <name type="synonym">Vinca rosea</name>
    <dbReference type="NCBI Taxonomy" id="4058"/>
    <lineage>
        <taxon>Eukaryota</taxon>
        <taxon>Viridiplantae</taxon>
        <taxon>Streptophyta</taxon>
        <taxon>Embryophyta</taxon>
        <taxon>Tracheophyta</taxon>
        <taxon>Spermatophyta</taxon>
        <taxon>Magnoliopsida</taxon>
        <taxon>eudicotyledons</taxon>
        <taxon>Gunneridae</taxon>
        <taxon>Pentapetalae</taxon>
        <taxon>asterids</taxon>
        <taxon>lamiids</taxon>
        <taxon>Gentianales</taxon>
        <taxon>Apocynaceae</taxon>
        <taxon>Rauvolfioideae</taxon>
        <taxon>Vinceae</taxon>
        <taxon>Catharanthinae</taxon>
        <taxon>Catharanthus</taxon>
    </lineage>
</organism>
<proteinExistence type="predicted"/>
<dbReference type="Proteomes" id="UP001060085">
    <property type="component" value="Linkage Group LG06"/>
</dbReference>
<evidence type="ECO:0000313" key="2">
    <source>
        <dbReference type="Proteomes" id="UP001060085"/>
    </source>
</evidence>
<keyword evidence="2" id="KW-1185">Reference proteome</keyword>
<dbReference type="EMBL" id="CM044706">
    <property type="protein sequence ID" value="KAI5659852.1"/>
    <property type="molecule type" value="Genomic_DNA"/>
</dbReference>
<sequence>MGGISWLPLHILQRILLFLPADDAARTSVLSKTWCAAWVSLPVFNFEFVGNISRNSTAEEFREEGNKLNQFIRVTAMKLGQQKSVIEKFRFNLVLLQDLKTVVSCIHLIIILLTRNCVSELELRIIKEGGSSMFYSLPSSVFAIKSLVVLKLGYVWADSVFSCTRGPVDHSLFWIKHLLIPNLPRLREFALEQCYAEDEKIETISVEAEHLESLWYKGPRRELGMEMAAFKYLKELTLIRVKISDQLFEDLVPELPLLEDLSLLGCFDLKRVKLSSHLLKRLRLDYHVDTSWFLSLRQNLANFEQYSNLGLLIVDSKTIHFLPEELEEFSLPQLPVVKHITFLAVDKELSPTIYETWLDGLLWWFRPEYVTMQSFKNKTLSQEVVSFILLLFLFSADACSSCWRRCSAGVNLPNAATPVLANVVKSIQRETSTMGDPFLYDSKTGFKYKFEWEERSHHSP</sequence>
<name>A0ACC0AIK0_CATRO</name>
<accession>A0ACC0AIK0</accession>